<dbReference type="RefSeq" id="WP_012614860.1">
    <property type="nucleotide sequence ID" value="NZ_NFDE01000063.1"/>
</dbReference>
<accession>A0A242Z0B3</accession>
<dbReference type="AlphaFoldDB" id="A0A242Z0B3"/>
<name>A0A242Z0B3_9BACI</name>
<reference evidence="1 2" key="1">
    <citation type="submission" date="2016-10" db="EMBL/GenBank/DDBJ databases">
        <title>Comparative genomics of Bacillus thuringiensis reveals a path to pathogens against multiple invertebrate hosts.</title>
        <authorList>
            <person name="Zheng J."/>
            <person name="Gao Q."/>
            <person name="Liu H."/>
            <person name="Peng D."/>
            <person name="Ruan L."/>
            <person name="Sun M."/>
        </authorList>
    </citation>
    <scope>NUCLEOTIDE SEQUENCE [LARGE SCALE GENOMIC DNA]</scope>
    <source>
        <strain evidence="1">BGSC 4BK1</strain>
    </source>
</reference>
<organism evidence="1 2">
    <name type="scientific">Bacillus wiedmannii</name>
    <dbReference type="NCBI Taxonomy" id="1890302"/>
    <lineage>
        <taxon>Bacteria</taxon>
        <taxon>Bacillati</taxon>
        <taxon>Bacillota</taxon>
        <taxon>Bacilli</taxon>
        <taxon>Bacillales</taxon>
        <taxon>Bacillaceae</taxon>
        <taxon>Bacillus</taxon>
        <taxon>Bacillus cereus group</taxon>
    </lineage>
</organism>
<dbReference type="Proteomes" id="UP000194945">
    <property type="component" value="Unassembled WGS sequence"/>
</dbReference>
<dbReference type="EMBL" id="NFDE01000063">
    <property type="protein sequence ID" value="OTX84990.1"/>
    <property type="molecule type" value="Genomic_DNA"/>
</dbReference>
<comment type="caution">
    <text evidence="1">The sequence shown here is derived from an EMBL/GenBank/DDBJ whole genome shotgun (WGS) entry which is preliminary data.</text>
</comment>
<proteinExistence type="predicted"/>
<sequence>MKREIKVEVINDFTICDNKGEMLQEFKAGEQFDVKFNKNTWKFICGEIVVAECNYFGNIKMHDGFKLI</sequence>
<gene>
    <name evidence="1" type="ORF">BK730_24480</name>
</gene>
<protein>
    <submittedName>
        <fullName evidence="1">Uncharacterized protein</fullName>
    </submittedName>
</protein>
<evidence type="ECO:0000313" key="2">
    <source>
        <dbReference type="Proteomes" id="UP000194945"/>
    </source>
</evidence>
<evidence type="ECO:0000313" key="1">
    <source>
        <dbReference type="EMBL" id="OTX84990.1"/>
    </source>
</evidence>